<dbReference type="InterPro" id="IPR050808">
    <property type="entry name" value="Phage_Integrase"/>
</dbReference>
<keyword evidence="3 5" id="KW-0238">DNA-binding</keyword>
<feature type="domain" description="Tyr recombinase" evidence="6">
    <location>
        <begin position="181"/>
        <end position="361"/>
    </location>
</feature>
<keyword evidence="4" id="KW-0233">DNA recombination</keyword>
<keyword evidence="9" id="KW-1185">Reference proteome</keyword>
<evidence type="ECO:0000256" key="4">
    <source>
        <dbReference type="ARBA" id="ARBA00023172"/>
    </source>
</evidence>
<reference evidence="8 9" key="1">
    <citation type="submission" date="2024-07" db="EMBL/GenBank/DDBJ databases">
        <title>Marimonas sp.nov., isolated from tidal-flat sediment.</title>
        <authorList>
            <person name="Jayan J.N."/>
            <person name="Lee S.S."/>
        </authorList>
    </citation>
    <scope>NUCLEOTIDE SEQUENCE [LARGE SCALE GENOMIC DNA]</scope>
    <source>
        <strain evidence="8 9">MJW-29</strain>
    </source>
</reference>
<proteinExistence type="inferred from homology"/>
<comment type="similarity">
    <text evidence="1">Belongs to the 'phage' integrase family.</text>
</comment>
<accession>A0ABV3RND7</accession>
<dbReference type="SUPFAM" id="SSF56349">
    <property type="entry name" value="DNA breaking-rejoining enzymes"/>
    <property type="match status" value="1"/>
</dbReference>
<evidence type="ECO:0000313" key="9">
    <source>
        <dbReference type="Proteomes" id="UP001556098"/>
    </source>
</evidence>
<dbReference type="PROSITE" id="PS51900">
    <property type="entry name" value="CB"/>
    <property type="match status" value="1"/>
</dbReference>
<dbReference type="EMBL" id="JBFNXX010000009">
    <property type="protein sequence ID" value="MEW9920487.1"/>
    <property type="molecule type" value="Genomic_DNA"/>
</dbReference>
<dbReference type="Pfam" id="PF00589">
    <property type="entry name" value="Phage_integrase"/>
    <property type="match status" value="1"/>
</dbReference>
<dbReference type="InterPro" id="IPR044068">
    <property type="entry name" value="CB"/>
</dbReference>
<comment type="caution">
    <text evidence="8">The sequence shown here is derived from an EMBL/GenBank/DDBJ whole genome shotgun (WGS) entry which is preliminary data.</text>
</comment>
<dbReference type="PANTHER" id="PTHR30629">
    <property type="entry name" value="PROPHAGE INTEGRASE"/>
    <property type="match status" value="1"/>
</dbReference>
<dbReference type="RefSeq" id="WP_367878192.1">
    <property type="nucleotide sequence ID" value="NZ_JBFNXX010000009.1"/>
</dbReference>
<gene>
    <name evidence="8" type="ORF">AB2B41_12800</name>
</gene>
<evidence type="ECO:0000256" key="2">
    <source>
        <dbReference type="ARBA" id="ARBA00022908"/>
    </source>
</evidence>
<evidence type="ECO:0000256" key="1">
    <source>
        <dbReference type="ARBA" id="ARBA00008857"/>
    </source>
</evidence>
<dbReference type="InterPro" id="IPR002104">
    <property type="entry name" value="Integrase_catalytic"/>
</dbReference>
<evidence type="ECO:0000256" key="3">
    <source>
        <dbReference type="ARBA" id="ARBA00023125"/>
    </source>
</evidence>
<dbReference type="Gene3D" id="1.10.443.10">
    <property type="entry name" value="Intergrase catalytic core"/>
    <property type="match status" value="1"/>
</dbReference>
<dbReference type="InterPro" id="IPR013762">
    <property type="entry name" value="Integrase-like_cat_sf"/>
</dbReference>
<dbReference type="InterPro" id="IPR011010">
    <property type="entry name" value="DNA_brk_join_enz"/>
</dbReference>
<keyword evidence="2" id="KW-0229">DNA integration</keyword>
<feature type="domain" description="Core-binding (CB)" evidence="7">
    <location>
        <begin position="81"/>
        <end position="157"/>
    </location>
</feature>
<evidence type="ECO:0000256" key="5">
    <source>
        <dbReference type="PROSITE-ProRule" id="PRU01248"/>
    </source>
</evidence>
<dbReference type="PANTHER" id="PTHR30629:SF2">
    <property type="entry name" value="PROPHAGE INTEGRASE INTS-RELATED"/>
    <property type="match status" value="1"/>
</dbReference>
<evidence type="ECO:0000259" key="7">
    <source>
        <dbReference type="PROSITE" id="PS51900"/>
    </source>
</evidence>
<protein>
    <submittedName>
        <fullName evidence="8">Tyrosine-type recombinase/integrase</fullName>
    </submittedName>
</protein>
<dbReference type="PROSITE" id="PS51898">
    <property type="entry name" value="TYR_RECOMBINASE"/>
    <property type="match status" value="1"/>
</dbReference>
<organism evidence="8 9">
    <name type="scientific">Sulfitobacter sediminis</name>
    <dbReference type="NCBI Taxonomy" id="3234186"/>
    <lineage>
        <taxon>Bacteria</taxon>
        <taxon>Pseudomonadati</taxon>
        <taxon>Pseudomonadota</taxon>
        <taxon>Alphaproteobacteria</taxon>
        <taxon>Rhodobacterales</taxon>
        <taxon>Roseobacteraceae</taxon>
        <taxon>Sulfitobacter</taxon>
    </lineage>
</organism>
<evidence type="ECO:0000259" key="6">
    <source>
        <dbReference type="PROSITE" id="PS51898"/>
    </source>
</evidence>
<sequence>MAHIPYTIFRSGTFYYNRRVPKHAVEAYGQFIRQALSQDPDEAAAYAERLSNVLEASWVNPSCVKPVDVAAVVESFKPRSVLLSEMSEEYLSLRRIDETPPRSALATFISLAGNRDVAGYTREDAKLFVCHLLKRGNKTATIRRRINSLSAILNYAYSELDIDKRNPFTRLLIQGEGEDSLKRGTFTNDQLKQGYDKALSSGSTVKLLMPLLGETGCRLAEIVGLKLEDIDLQEDLIHIRPNSARRLKTPNSTRTLPLVGYAKLAIEQVIQRSEREWLFPRYIKGGTCKATHASNALNKWLKRDFEGMTAHCLRHTMRDRLRALECPNDLIDQIGGWRTVGGVGVSYGRGYAVEQVREWLQRACL</sequence>
<dbReference type="Proteomes" id="UP001556098">
    <property type="component" value="Unassembled WGS sequence"/>
</dbReference>
<evidence type="ECO:0000313" key="8">
    <source>
        <dbReference type="EMBL" id="MEW9920487.1"/>
    </source>
</evidence>
<name>A0ABV3RND7_9RHOB</name>